<name>A0ABR4PID4_9HELO</name>
<dbReference type="Proteomes" id="UP001629113">
    <property type="component" value="Unassembled WGS sequence"/>
</dbReference>
<dbReference type="EMBL" id="JBFCZG010000005">
    <property type="protein sequence ID" value="KAL3422751.1"/>
    <property type="molecule type" value="Genomic_DNA"/>
</dbReference>
<feature type="region of interest" description="Disordered" evidence="1">
    <location>
        <begin position="906"/>
        <end position="925"/>
    </location>
</feature>
<reference evidence="4 5" key="1">
    <citation type="submission" date="2024-06" db="EMBL/GenBank/DDBJ databases">
        <title>Complete genome of Phlyctema vagabunda strain 19-DSS-EL-015.</title>
        <authorList>
            <person name="Fiorenzani C."/>
        </authorList>
    </citation>
    <scope>NUCLEOTIDE SEQUENCE [LARGE SCALE GENOMIC DNA]</scope>
    <source>
        <strain evidence="4 5">19-DSS-EL-015</strain>
    </source>
</reference>
<feature type="domain" description="SLS1 N-terminal" evidence="2">
    <location>
        <begin position="165"/>
        <end position="303"/>
    </location>
</feature>
<evidence type="ECO:0000259" key="2">
    <source>
        <dbReference type="Pfam" id="PF20776"/>
    </source>
</evidence>
<comment type="caution">
    <text evidence="4">The sequence shown here is derived from an EMBL/GenBank/DDBJ whole genome shotgun (WGS) entry which is preliminary data.</text>
</comment>
<organism evidence="4 5">
    <name type="scientific">Phlyctema vagabunda</name>
    <dbReference type="NCBI Taxonomy" id="108571"/>
    <lineage>
        <taxon>Eukaryota</taxon>
        <taxon>Fungi</taxon>
        <taxon>Dikarya</taxon>
        <taxon>Ascomycota</taxon>
        <taxon>Pezizomycotina</taxon>
        <taxon>Leotiomycetes</taxon>
        <taxon>Helotiales</taxon>
        <taxon>Dermateaceae</taxon>
        <taxon>Phlyctema</taxon>
    </lineage>
</organism>
<sequence>MIIRPVSVPHICLQCRTRLARRPALFPSIINHRRTFQSTTARTADDQSHDEWTEAFTQDKLDDDAKSNSRLASEGERWYSKRRRELSEFPLGRLYGFGGQKLRQHTEKLGIDNLGKPSQVIVLRGAKLDLPKEMLETSKTTSSDETPKERVDIVRLIEQERGLVGHQEVIDNINELRPKAEREIKTWDDVRRFVEELSSGFTVLQLANYMNSHGISGQQEVDGQATLEEVSSSKAHDNHGLNNNTSSEITTPKVQISRWMPGVSESIEHFDRSLHRGYETPEVFSPKARVAFLLIRDCWSLKIPTVENGLGETEIKLDSQDLEWMIKGDSSPLKRITQTLILPGEMIESSRSRGVIRVTSTQERADVLIPAIKYAISKIKYVEFSVDELLPNHRGAAASSLRKQLRDHTMCAELSRLTGTQVSPAAKSKLSVSFVDDSKDGFFDRSDLAKQLLLASSNTMDQSSYKLSCMLPGFDPFVPHDVPTGAFVKHDFSEGLGWRDRLRTWARWSSPVPKTASEEVQEDTAILVVHDDAMGDQSFPYSFSSKKKKASFFPEINRQEKENERTKPIQLGNAAFWSPSRFTSTSTIPGLVLHHGPGTDSFKLKPVVESFQDKCTYNFLSDVPNISRVLGHSDQVKRRTIQNVILRFKPCPWALDSKGKTIGFHALRSFPNIEMRFGIQPSTGEMGLRDVLANISTDISDVMMPHESLDLRFQQATTCRLGNPQRLEEIRKFIEMSTMTDGVPQTPSNIILPIANHLCTPTREDLLTTSASTTNLPTTKVEYLFVGHEVKSTIALDYKGWVLLYSSIQDGKGNNTRSEVRLRATRSPMYAKPAGQRWRPWRESEEYMNASFELAKALSTGVSEGSAVRTVKADRQPVRFIVNREGKDFKTNQGYHMLARRLDFIDDGEEDDDEKDEDETEDTQEAKITLASLFEPALKSSWRPSPRRISDLLDYADELDEEEVFRDDDDDPR</sequence>
<evidence type="ECO:0000256" key="1">
    <source>
        <dbReference type="SAM" id="MobiDB-lite"/>
    </source>
</evidence>
<keyword evidence="5" id="KW-1185">Reference proteome</keyword>
<gene>
    <name evidence="4" type="ORF">PVAG01_06907</name>
</gene>
<dbReference type="InterPro" id="IPR048401">
    <property type="entry name" value="SLS1_C"/>
</dbReference>
<evidence type="ECO:0000259" key="3">
    <source>
        <dbReference type="Pfam" id="PF20778"/>
    </source>
</evidence>
<evidence type="ECO:0000313" key="4">
    <source>
        <dbReference type="EMBL" id="KAL3422751.1"/>
    </source>
</evidence>
<protein>
    <submittedName>
        <fullName evidence="4">Uncharacterized protein</fullName>
    </submittedName>
</protein>
<proteinExistence type="predicted"/>
<accession>A0ABR4PID4</accession>
<dbReference type="Pfam" id="PF20778">
    <property type="entry name" value="SLS1_C"/>
    <property type="match status" value="1"/>
</dbReference>
<feature type="domain" description="SLS1 C-terminal" evidence="3">
    <location>
        <begin position="495"/>
        <end position="833"/>
    </location>
</feature>
<dbReference type="InterPro" id="IPR048400">
    <property type="entry name" value="SLS1_N"/>
</dbReference>
<dbReference type="Pfam" id="PF20776">
    <property type="entry name" value="SLS1_N"/>
    <property type="match status" value="1"/>
</dbReference>
<feature type="compositionally biased region" description="Polar residues" evidence="1">
    <location>
        <begin position="240"/>
        <end position="252"/>
    </location>
</feature>
<evidence type="ECO:0000313" key="5">
    <source>
        <dbReference type="Proteomes" id="UP001629113"/>
    </source>
</evidence>
<feature type="region of interest" description="Disordered" evidence="1">
    <location>
        <begin position="224"/>
        <end position="252"/>
    </location>
</feature>
<feature type="compositionally biased region" description="Acidic residues" evidence="1">
    <location>
        <begin position="906"/>
        <end position="923"/>
    </location>
</feature>